<keyword evidence="1 4" id="KW-0489">Methyltransferase</keyword>
<dbReference type="EMBL" id="CP114014">
    <property type="protein sequence ID" value="XAY07246.1"/>
    <property type="molecule type" value="Genomic_DNA"/>
</dbReference>
<dbReference type="CDD" id="cd02440">
    <property type="entry name" value="AdoMet_MTases"/>
    <property type="match status" value="1"/>
</dbReference>
<keyword evidence="3" id="KW-0949">S-adenosyl-L-methionine</keyword>
<evidence type="ECO:0000256" key="2">
    <source>
        <dbReference type="ARBA" id="ARBA00022679"/>
    </source>
</evidence>
<dbReference type="InterPro" id="IPR029063">
    <property type="entry name" value="SAM-dependent_MTases_sf"/>
</dbReference>
<dbReference type="RefSeq" id="WP_354698447.1">
    <property type="nucleotide sequence ID" value="NZ_CP114014.1"/>
</dbReference>
<dbReference type="KEGG" id="parq:DSM112329_04127"/>
<dbReference type="SUPFAM" id="SSF53335">
    <property type="entry name" value="S-adenosyl-L-methionine-dependent methyltransferases"/>
    <property type="match status" value="1"/>
</dbReference>
<protein>
    <submittedName>
        <fullName evidence="4">Trans-aconitate 2-methyltransferase</fullName>
        <ecNumber evidence="4">2.1.1.144</ecNumber>
    </submittedName>
</protein>
<dbReference type="PANTHER" id="PTHR43464">
    <property type="entry name" value="METHYLTRANSFERASE"/>
    <property type="match status" value="1"/>
</dbReference>
<dbReference type="PANTHER" id="PTHR43464:SF19">
    <property type="entry name" value="UBIQUINONE BIOSYNTHESIS O-METHYLTRANSFERASE, MITOCHONDRIAL"/>
    <property type="match status" value="1"/>
</dbReference>
<sequence length="249" mass="27062">MPTTLKAAGPPPTTVGTMDYAAIYDPDTDVDRHYTRATGRRIRRWFRPGDRVLEFGCATGLMTALFAERDVRIHALERSPEYVARAQARALPQTTVHEGSILEWTPPGRFEHVVATNIVGELDDPGAFLVHCREHLAPGGLLHLTANNPRSLHRLVAREMGLLDDLGAVSERGARYASSPLLSAEDIETLARAAGLICLHRSGVVVKPLTNGQLAELPDAVIDGLDALTRELPGHGALNLFIFAAEDAR</sequence>
<keyword evidence="2 4" id="KW-0808">Transferase</keyword>
<dbReference type="Gene3D" id="3.40.50.150">
    <property type="entry name" value="Vaccinia Virus protein VP39"/>
    <property type="match status" value="1"/>
</dbReference>
<accession>A0AAU7B059</accession>
<dbReference type="EC" id="2.1.1.144" evidence="4"/>
<dbReference type="AlphaFoldDB" id="A0AAU7B059"/>
<dbReference type="Pfam" id="PF13489">
    <property type="entry name" value="Methyltransf_23"/>
    <property type="match status" value="1"/>
</dbReference>
<gene>
    <name evidence="4" type="primary">tam_2</name>
    <name evidence="4" type="ORF">DSM112329_04127</name>
</gene>
<organism evidence="4">
    <name type="scientific">Paraconexibacter sp. AEG42_29</name>
    <dbReference type="NCBI Taxonomy" id="2997339"/>
    <lineage>
        <taxon>Bacteria</taxon>
        <taxon>Bacillati</taxon>
        <taxon>Actinomycetota</taxon>
        <taxon>Thermoleophilia</taxon>
        <taxon>Solirubrobacterales</taxon>
        <taxon>Paraconexibacteraceae</taxon>
        <taxon>Paraconexibacter</taxon>
    </lineage>
</organism>
<proteinExistence type="predicted"/>
<name>A0AAU7B059_9ACTN</name>
<evidence type="ECO:0000256" key="3">
    <source>
        <dbReference type="ARBA" id="ARBA00022691"/>
    </source>
</evidence>
<dbReference type="GO" id="GO:0032259">
    <property type="term" value="P:methylation"/>
    <property type="evidence" value="ECO:0007669"/>
    <property type="project" value="UniProtKB-KW"/>
</dbReference>
<reference evidence="4" key="1">
    <citation type="submission" date="2022-12" db="EMBL/GenBank/DDBJ databases">
        <title>Paraconexibacter alkalitolerans sp. nov. and Baekduia alba sp. nov., isolated from soil and emended description of the genera Paraconexibacter (Chun et al., 2020) and Baekduia (An et al., 2020).</title>
        <authorList>
            <person name="Vieira S."/>
            <person name="Huber K.J."/>
            <person name="Geppert A."/>
            <person name="Wolf J."/>
            <person name="Neumann-Schaal M."/>
            <person name="Muesken M."/>
            <person name="Overmann J."/>
        </authorList>
    </citation>
    <scope>NUCLEOTIDE SEQUENCE</scope>
    <source>
        <strain evidence="4">AEG42_29</strain>
    </source>
</reference>
<evidence type="ECO:0000313" key="4">
    <source>
        <dbReference type="EMBL" id="XAY07246.1"/>
    </source>
</evidence>
<evidence type="ECO:0000256" key="1">
    <source>
        <dbReference type="ARBA" id="ARBA00022603"/>
    </source>
</evidence>
<dbReference type="GO" id="GO:0030798">
    <property type="term" value="F:trans-aconitate 2-methyltransferase activity"/>
    <property type="evidence" value="ECO:0007669"/>
    <property type="project" value="UniProtKB-EC"/>
</dbReference>